<dbReference type="InterPro" id="IPR004714">
    <property type="entry name" value="Cyt_oxidase_maturation_cbb3"/>
</dbReference>
<comment type="caution">
    <text evidence="3">The sequence shown here is derived from an EMBL/GenBank/DDBJ whole genome shotgun (WGS) entry which is preliminary data.</text>
</comment>
<feature type="transmembrane region" description="Helical" evidence="2">
    <location>
        <begin position="6"/>
        <end position="27"/>
    </location>
</feature>
<feature type="compositionally biased region" description="Low complexity" evidence="1">
    <location>
        <begin position="49"/>
        <end position="59"/>
    </location>
</feature>
<dbReference type="PANTHER" id="PTHR41532">
    <property type="entry name" value="FIXS PROTEIN"/>
    <property type="match status" value="1"/>
</dbReference>
<sequence>MLAMSLLLPLSFLFVLLIGAALWWAIFSGQFDDVQRHGESILDDDDSGQSDSGWPGDSGKQPPGGT</sequence>
<dbReference type="AlphaFoldDB" id="A0A4R3VCU7"/>
<dbReference type="Proteomes" id="UP000294692">
    <property type="component" value="Unassembled WGS sequence"/>
</dbReference>
<keyword evidence="2" id="KW-1133">Transmembrane helix</keyword>
<dbReference type="RefSeq" id="WP_132473979.1">
    <property type="nucleotide sequence ID" value="NZ_JBHRVM010000001.1"/>
</dbReference>
<accession>A0A4R3VCU7</accession>
<feature type="region of interest" description="Disordered" evidence="1">
    <location>
        <begin position="38"/>
        <end position="66"/>
    </location>
</feature>
<dbReference type="EMBL" id="SMBX01000002">
    <property type="protein sequence ID" value="TCV01448.1"/>
    <property type="molecule type" value="Genomic_DNA"/>
</dbReference>
<proteinExistence type="predicted"/>
<keyword evidence="2" id="KW-0812">Transmembrane</keyword>
<dbReference type="NCBIfam" id="TIGR00847">
    <property type="entry name" value="ccoS"/>
    <property type="match status" value="1"/>
</dbReference>
<reference evidence="3 4" key="1">
    <citation type="submission" date="2019-03" db="EMBL/GenBank/DDBJ databases">
        <title>Genomic Encyclopedia of Type Strains, Phase IV (KMG-IV): sequencing the most valuable type-strain genomes for metagenomic binning, comparative biology and taxonomic classification.</title>
        <authorList>
            <person name="Goeker M."/>
        </authorList>
    </citation>
    <scope>NUCLEOTIDE SEQUENCE [LARGE SCALE GENOMIC DNA]</scope>
    <source>
        <strain evidence="3 4">DSM 100048</strain>
    </source>
</reference>
<keyword evidence="4" id="KW-1185">Reference proteome</keyword>
<name>A0A4R3VCU7_9BURK</name>
<evidence type="ECO:0000313" key="3">
    <source>
        <dbReference type="EMBL" id="TCV01448.1"/>
    </source>
</evidence>
<organism evidence="3 4">
    <name type="scientific">Paracandidimonas soli</name>
    <dbReference type="NCBI Taxonomy" id="1917182"/>
    <lineage>
        <taxon>Bacteria</taxon>
        <taxon>Pseudomonadati</taxon>
        <taxon>Pseudomonadota</taxon>
        <taxon>Betaproteobacteria</taxon>
        <taxon>Burkholderiales</taxon>
        <taxon>Alcaligenaceae</taxon>
        <taxon>Paracandidimonas</taxon>
    </lineage>
</organism>
<dbReference type="Pfam" id="PF03597">
    <property type="entry name" value="FixS"/>
    <property type="match status" value="1"/>
</dbReference>
<protein>
    <submittedName>
        <fullName evidence="3">Cbb3-type cytochrome oxidase maturation protein</fullName>
    </submittedName>
</protein>
<dbReference type="PANTHER" id="PTHR41532:SF1">
    <property type="entry name" value="FIXS PROTEIN"/>
    <property type="match status" value="1"/>
</dbReference>
<gene>
    <name evidence="3" type="ORF">EV686_102160</name>
</gene>
<evidence type="ECO:0000313" key="4">
    <source>
        <dbReference type="Proteomes" id="UP000294692"/>
    </source>
</evidence>
<evidence type="ECO:0000256" key="1">
    <source>
        <dbReference type="SAM" id="MobiDB-lite"/>
    </source>
</evidence>
<keyword evidence="2" id="KW-0472">Membrane</keyword>
<evidence type="ECO:0000256" key="2">
    <source>
        <dbReference type="SAM" id="Phobius"/>
    </source>
</evidence>